<evidence type="ECO:0000256" key="1">
    <source>
        <dbReference type="SAM" id="MobiDB-lite"/>
    </source>
</evidence>
<protein>
    <submittedName>
        <fullName evidence="2">Uncharacterized protein</fullName>
    </submittedName>
</protein>
<dbReference type="EMBL" id="QJPH01000475">
    <property type="protein sequence ID" value="PZN72757.1"/>
    <property type="molecule type" value="Genomic_DNA"/>
</dbReference>
<reference evidence="2 3" key="1">
    <citation type="journal article" date="2018" name="Aquat. Microb. Ecol.">
        <title>Gammaproteobacterial methanotrophs dominate.</title>
        <authorList>
            <person name="Rissanen A.J."/>
            <person name="Saarenheimo J."/>
            <person name="Tiirola M."/>
            <person name="Peura S."/>
            <person name="Aalto S.L."/>
            <person name="Karvinen A."/>
            <person name="Nykanen H."/>
        </authorList>
    </citation>
    <scope>NUCLEOTIDE SEQUENCE [LARGE SCALE GENOMIC DNA]</scope>
    <source>
        <strain evidence="2">AMbin10</strain>
    </source>
</reference>
<evidence type="ECO:0000313" key="2">
    <source>
        <dbReference type="EMBL" id="PZN72757.1"/>
    </source>
</evidence>
<name>A0A2W4SMK7_9GAMM</name>
<accession>A0A2W4SMK7</accession>
<evidence type="ECO:0000313" key="3">
    <source>
        <dbReference type="Proteomes" id="UP000249396"/>
    </source>
</evidence>
<organism evidence="2 3">
    <name type="scientific">Candidatus Methylumidiphilus alinenensis</name>
    <dbReference type="NCBI Taxonomy" id="2202197"/>
    <lineage>
        <taxon>Bacteria</taxon>
        <taxon>Pseudomonadati</taxon>
        <taxon>Pseudomonadota</taxon>
        <taxon>Gammaproteobacteria</taxon>
        <taxon>Methylococcales</taxon>
        <taxon>Candidatus Methylumidiphilus</taxon>
    </lineage>
</organism>
<proteinExistence type="predicted"/>
<gene>
    <name evidence="2" type="ORF">DM484_24085</name>
</gene>
<sequence length="340" mass="36970">MHFFAHLADFESMLLAPMEAVLRDAQRILEMEIDIDRLEDTVAEDALEPFAHTPATPDQHAVQLGSSQENSSHLEKGGQGGSNDGRQAVGYAGRTGQENRTVGYAGRTIQISGGTHSVPYMDYLNTAHSWLQPPLTPLFHKGGKPPKLADIPDDERQTVGYAARTSQENQTVGYSVRTIQIPGGTHSVPFMDTLVVNPPLAPVLIPLRTNQAKTSVMPSRISPLSQASSFEGKSVNTTTLPASGQFGEPLSPSETQATASRLTVAMEPSFEQAYQLTQTQLEKSHWGMQEQPSTSLVRNTFNVTVAMNGKQSPEDIDRTALEEALTDILRASARRHGLEV</sequence>
<dbReference type="AlphaFoldDB" id="A0A2W4SMK7"/>
<comment type="caution">
    <text evidence="2">The sequence shown here is derived from an EMBL/GenBank/DDBJ whole genome shotgun (WGS) entry which is preliminary data.</text>
</comment>
<feature type="region of interest" description="Disordered" evidence="1">
    <location>
        <begin position="52"/>
        <end position="96"/>
    </location>
</feature>
<dbReference type="Proteomes" id="UP000249396">
    <property type="component" value="Unassembled WGS sequence"/>
</dbReference>